<proteinExistence type="inferred from homology"/>
<keyword evidence="5" id="KW-0539">Nucleus</keyword>
<accession>A0A6G0W8A3</accession>
<evidence type="ECO:0000256" key="5">
    <source>
        <dbReference type="ARBA" id="ARBA00023242"/>
    </source>
</evidence>
<gene>
    <name evidence="8" type="ORF">Ae201684_017602</name>
</gene>
<dbReference type="InterPro" id="IPR008547">
    <property type="entry name" value="DUF829_TMEM53"/>
</dbReference>
<sequence length="272" mass="30695">MGTADDDKCVRLFLELRHADGRPCLRLARWSVSSGRQVCCDVSGNDTFTLLSAPSDYLKLGRRHHVASFKAFQAWLAHHHHDNTSSRLVIIPHVMSNGGCYSWNCFQSHLDRAGIAYDVPSRHVVRYGKLKHESSLPRDVRSIAVAFSILATKNQLVRPVFAALFLVVLSVASFVVTDIFGIVDPVQSNYNRFIRRDAAIPKLFLYSKADPIVESNHIQEAMAHANELKTPFVQGVDFEKSDHVAHFTYDPQRYKQSVRAFVSQFVQLQSAQ</sequence>
<keyword evidence="4 7" id="KW-0472">Membrane</keyword>
<evidence type="ECO:0000256" key="1">
    <source>
        <dbReference type="ARBA" id="ARBA00007387"/>
    </source>
</evidence>
<evidence type="ECO:0000256" key="3">
    <source>
        <dbReference type="ARBA" id="ARBA00022989"/>
    </source>
</evidence>
<dbReference type="SUPFAM" id="SSF53474">
    <property type="entry name" value="alpha/beta-Hydrolases"/>
    <property type="match status" value="1"/>
</dbReference>
<name>A0A6G0W8A3_9STRA</name>
<dbReference type="PANTHER" id="PTHR12265">
    <property type="entry name" value="TRANSMEMBRANE PROTEIN 53"/>
    <property type="match status" value="1"/>
</dbReference>
<evidence type="ECO:0000256" key="7">
    <source>
        <dbReference type="SAM" id="Phobius"/>
    </source>
</evidence>
<dbReference type="EMBL" id="VJMJ01000304">
    <property type="protein sequence ID" value="KAF0723522.1"/>
    <property type="molecule type" value="Genomic_DNA"/>
</dbReference>
<comment type="caution">
    <text evidence="8">The sequence shown here is derived from an EMBL/GenBank/DDBJ whole genome shotgun (WGS) entry which is preliminary data.</text>
</comment>
<evidence type="ECO:0000313" key="8">
    <source>
        <dbReference type="EMBL" id="KAF0723522.1"/>
    </source>
</evidence>
<comment type="similarity">
    <text evidence="1">Belongs to the TMEM53 family.</text>
</comment>
<dbReference type="Pfam" id="PF05705">
    <property type="entry name" value="DUF829"/>
    <property type="match status" value="1"/>
</dbReference>
<evidence type="ECO:0000313" key="9">
    <source>
        <dbReference type="Proteomes" id="UP000481153"/>
    </source>
</evidence>
<dbReference type="InterPro" id="IPR029058">
    <property type="entry name" value="AB_hydrolase_fold"/>
</dbReference>
<protein>
    <submittedName>
        <fullName evidence="8">Uncharacterized protein</fullName>
    </submittedName>
</protein>
<keyword evidence="9" id="KW-1185">Reference proteome</keyword>
<keyword evidence="2 7" id="KW-0812">Transmembrane</keyword>
<dbReference type="Proteomes" id="UP000481153">
    <property type="component" value="Unassembled WGS sequence"/>
</dbReference>
<evidence type="ECO:0000256" key="4">
    <source>
        <dbReference type="ARBA" id="ARBA00023136"/>
    </source>
</evidence>
<keyword evidence="3 7" id="KW-1133">Transmembrane helix</keyword>
<dbReference type="VEuPathDB" id="FungiDB:AeMF1_013817"/>
<dbReference type="GO" id="GO:0005640">
    <property type="term" value="C:nuclear outer membrane"/>
    <property type="evidence" value="ECO:0007669"/>
    <property type="project" value="UniProtKB-SubCell"/>
</dbReference>
<evidence type="ECO:0000256" key="2">
    <source>
        <dbReference type="ARBA" id="ARBA00022692"/>
    </source>
</evidence>
<feature type="transmembrane region" description="Helical" evidence="7">
    <location>
        <begin position="160"/>
        <end position="183"/>
    </location>
</feature>
<evidence type="ECO:0000256" key="6">
    <source>
        <dbReference type="ARBA" id="ARBA00034303"/>
    </source>
</evidence>
<dbReference type="PANTHER" id="PTHR12265:SF30">
    <property type="entry name" value="TRANSMEMBRANE PROTEIN 53"/>
    <property type="match status" value="1"/>
</dbReference>
<dbReference type="AlphaFoldDB" id="A0A6G0W8A3"/>
<organism evidence="8 9">
    <name type="scientific">Aphanomyces euteiches</name>
    <dbReference type="NCBI Taxonomy" id="100861"/>
    <lineage>
        <taxon>Eukaryota</taxon>
        <taxon>Sar</taxon>
        <taxon>Stramenopiles</taxon>
        <taxon>Oomycota</taxon>
        <taxon>Saprolegniomycetes</taxon>
        <taxon>Saprolegniales</taxon>
        <taxon>Verrucalvaceae</taxon>
        <taxon>Aphanomyces</taxon>
    </lineage>
</organism>
<comment type="subcellular location">
    <subcellularLocation>
        <location evidence="6">Nucleus outer membrane</location>
        <topology evidence="6">Single-pass membrane protein</topology>
    </subcellularLocation>
</comment>
<reference evidence="8 9" key="1">
    <citation type="submission" date="2019-07" db="EMBL/GenBank/DDBJ databases">
        <title>Genomics analysis of Aphanomyces spp. identifies a new class of oomycete effector associated with host adaptation.</title>
        <authorList>
            <person name="Gaulin E."/>
        </authorList>
    </citation>
    <scope>NUCLEOTIDE SEQUENCE [LARGE SCALE GENOMIC DNA]</scope>
    <source>
        <strain evidence="8 9">ATCC 201684</strain>
    </source>
</reference>